<dbReference type="OrthoDB" id="1683648at2"/>
<protein>
    <submittedName>
        <fullName evidence="5">Small acid-soluble spore protein H (Minor)</fullName>
    </submittedName>
</protein>
<organism evidence="5 6">
    <name type="scientific">Melghirimyces thermohalophilus</name>
    <dbReference type="NCBI Taxonomy" id="1236220"/>
    <lineage>
        <taxon>Bacteria</taxon>
        <taxon>Bacillati</taxon>
        <taxon>Bacillota</taxon>
        <taxon>Bacilli</taxon>
        <taxon>Bacillales</taxon>
        <taxon>Thermoactinomycetaceae</taxon>
        <taxon>Melghirimyces</taxon>
    </lineage>
</organism>
<dbReference type="Proteomes" id="UP000199387">
    <property type="component" value="Unassembled WGS sequence"/>
</dbReference>
<dbReference type="GO" id="GO:0042601">
    <property type="term" value="C:endospore-forming forespore"/>
    <property type="evidence" value="ECO:0007669"/>
    <property type="project" value="InterPro"/>
</dbReference>
<gene>
    <name evidence="5" type="ORF">SAMN04488112_12067</name>
</gene>
<reference evidence="5 6" key="1">
    <citation type="submission" date="2016-10" db="EMBL/GenBank/DDBJ databases">
        <authorList>
            <person name="de Groot N.N."/>
        </authorList>
    </citation>
    <scope>NUCLEOTIDE SEQUENCE [LARGE SCALE GENOMIC DNA]</scope>
    <source>
        <strain evidence="5 6">DSM 45514</strain>
    </source>
</reference>
<keyword evidence="3" id="KW-0749">Sporulation</keyword>
<dbReference type="GO" id="GO:0030436">
    <property type="term" value="P:asexual sporulation"/>
    <property type="evidence" value="ECO:0007669"/>
    <property type="project" value="InterPro"/>
</dbReference>
<accession>A0A1G6QB28</accession>
<dbReference type="NCBIfam" id="TIGR02861">
    <property type="entry name" value="SASP_H"/>
    <property type="match status" value="1"/>
</dbReference>
<evidence type="ECO:0000256" key="4">
    <source>
        <dbReference type="SAM" id="MobiDB-lite"/>
    </source>
</evidence>
<evidence type="ECO:0000256" key="3">
    <source>
        <dbReference type="ARBA" id="ARBA00022969"/>
    </source>
</evidence>
<name>A0A1G6QB28_9BACL</name>
<feature type="region of interest" description="Disordered" evidence="4">
    <location>
        <begin position="42"/>
        <end position="64"/>
    </location>
</feature>
<dbReference type="STRING" id="1236220.SAMN04488112_12067"/>
<evidence type="ECO:0000256" key="2">
    <source>
        <dbReference type="ARBA" id="ARBA00006573"/>
    </source>
</evidence>
<comment type="subcellular location">
    <subcellularLocation>
        <location evidence="1">Spore core</location>
    </subcellularLocation>
</comment>
<sequence length="64" mass="7467">MNVMRAMQIVDSPEEIEVRHNNVPVWIQHVNEAEETARVYTRAQPDDEQSVPVEELQEIGPQKR</sequence>
<dbReference type="EMBL" id="FMZA01000020">
    <property type="protein sequence ID" value="SDC89421.1"/>
    <property type="molecule type" value="Genomic_DNA"/>
</dbReference>
<dbReference type="InterPro" id="IPR012610">
    <property type="entry name" value="SASP_SspH"/>
</dbReference>
<keyword evidence="6" id="KW-1185">Reference proteome</keyword>
<dbReference type="GO" id="GO:0030435">
    <property type="term" value="P:sporulation resulting in formation of a cellular spore"/>
    <property type="evidence" value="ECO:0007669"/>
    <property type="project" value="UniProtKB-KW"/>
</dbReference>
<dbReference type="Pfam" id="PF08141">
    <property type="entry name" value="SspH"/>
    <property type="match status" value="1"/>
</dbReference>
<dbReference type="RefSeq" id="WP_091572337.1">
    <property type="nucleotide sequence ID" value="NZ_FMZA01000020.1"/>
</dbReference>
<proteinExistence type="inferred from homology"/>
<dbReference type="AlphaFoldDB" id="A0A1G6QB28"/>
<dbReference type="HAMAP" id="MF_00667">
    <property type="entry name" value="SspH"/>
    <property type="match status" value="1"/>
</dbReference>
<evidence type="ECO:0000313" key="6">
    <source>
        <dbReference type="Proteomes" id="UP000199387"/>
    </source>
</evidence>
<evidence type="ECO:0000256" key="1">
    <source>
        <dbReference type="ARBA" id="ARBA00004288"/>
    </source>
</evidence>
<comment type="similarity">
    <text evidence="2">Belongs to the SspH family.</text>
</comment>
<evidence type="ECO:0000313" key="5">
    <source>
        <dbReference type="EMBL" id="SDC89421.1"/>
    </source>
</evidence>